<keyword evidence="2" id="KW-1185">Reference proteome</keyword>
<name>A0ABP3U9Z9_9CLOT</name>
<gene>
    <name evidence="1" type="ORF">GCM10008905_26790</name>
</gene>
<proteinExistence type="predicted"/>
<evidence type="ECO:0000313" key="2">
    <source>
        <dbReference type="Proteomes" id="UP001500339"/>
    </source>
</evidence>
<accession>A0ABP3U9Z9</accession>
<dbReference type="EMBL" id="BAAACF010000003">
    <property type="protein sequence ID" value="GAA0728212.1"/>
    <property type="molecule type" value="Genomic_DNA"/>
</dbReference>
<dbReference type="Proteomes" id="UP001500339">
    <property type="component" value="Unassembled WGS sequence"/>
</dbReference>
<dbReference type="SUPFAM" id="SSF143842">
    <property type="entry name" value="YwmB-like"/>
    <property type="match status" value="1"/>
</dbReference>
<comment type="caution">
    <text evidence="1">The sequence shown here is derived from an EMBL/GenBank/DDBJ whole genome shotgun (WGS) entry which is preliminary data.</text>
</comment>
<sequence length="229" mass="26379">MKSKRFMLIISVICLVFLILNVDKPKATGSGLLLQDIVQEAKGDIQECGVKTNFITYEDDKKQIHDILKKLKIDKYNYTNVRENKKIYGVEFNSGNIKGYIQSTNYEKYNVITIDFIKETSNYDLDDMEIEISEAIDNRGTSYFKYIKAKIYEDNLKDVNRKIKALLKREDAENINSIKIDNGYSTIAYSKKFNPITIGGKLIDLNYALCNYYSGNYIIIGTPEILTSY</sequence>
<dbReference type="InterPro" id="IPR014794">
    <property type="entry name" value="DUF1779"/>
</dbReference>
<dbReference type="InterPro" id="IPR036209">
    <property type="entry name" value="YwmB-like_sf"/>
</dbReference>
<dbReference type="RefSeq" id="WP_343770432.1">
    <property type="nucleotide sequence ID" value="NZ_BAAACF010000003.1"/>
</dbReference>
<organism evidence="1 2">
    <name type="scientific">Clostridium malenominatum</name>
    <dbReference type="NCBI Taxonomy" id="1539"/>
    <lineage>
        <taxon>Bacteria</taxon>
        <taxon>Bacillati</taxon>
        <taxon>Bacillota</taxon>
        <taxon>Clostridia</taxon>
        <taxon>Eubacteriales</taxon>
        <taxon>Clostridiaceae</taxon>
        <taxon>Clostridium</taxon>
    </lineage>
</organism>
<dbReference type="Gene3D" id="3.30.360.40">
    <property type="entry name" value="YwmB-like"/>
    <property type="match status" value="1"/>
</dbReference>
<protein>
    <submittedName>
        <fullName evidence="1">YwmB family TATA-box binding protein</fullName>
    </submittedName>
</protein>
<evidence type="ECO:0000313" key="1">
    <source>
        <dbReference type="EMBL" id="GAA0728212.1"/>
    </source>
</evidence>
<reference evidence="2" key="1">
    <citation type="journal article" date="2019" name="Int. J. Syst. Evol. Microbiol.">
        <title>The Global Catalogue of Microorganisms (GCM) 10K type strain sequencing project: providing services to taxonomists for standard genome sequencing and annotation.</title>
        <authorList>
            <consortium name="The Broad Institute Genomics Platform"/>
            <consortium name="The Broad Institute Genome Sequencing Center for Infectious Disease"/>
            <person name="Wu L."/>
            <person name="Ma J."/>
        </authorList>
    </citation>
    <scope>NUCLEOTIDE SEQUENCE [LARGE SCALE GENOMIC DNA]</scope>
    <source>
        <strain evidence="2">JCM 1405</strain>
    </source>
</reference>
<dbReference type="Pfam" id="PF08680">
    <property type="entry name" value="DUF1779"/>
    <property type="match status" value="1"/>
</dbReference>